<keyword evidence="2" id="KW-1185">Reference proteome</keyword>
<name>A0A1T4NV52_9HYPH</name>
<organism evidence="1 2">
    <name type="scientific">Enhydrobacter aerosaccus</name>
    <dbReference type="NCBI Taxonomy" id="225324"/>
    <lineage>
        <taxon>Bacteria</taxon>
        <taxon>Pseudomonadati</taxon>
        <taxon>Pseudomonadota</taxon>
        <taxon>Alphaproteobacteria</taxon>
        <taxon>Hyphomicrobiales</taxon>
        <taxon>Enhydrobacter</taxon>
    </lineage>
</organism>
<protein>
    <recommendedName>
        <fullName evidence="3">Ferritin-like domain-containing protein</fullName>
    </recommendedName>
</protein>
<dbReference type="SUPFAM" id="SSF47240">
    <property type="entry name" value="Ferritin-like"/>
    <property type="match status" value="1"/>
</dbReference>
<dbReference type="Proteomes" id="UP000190092">
    <property type="component" value="Unassembled WGS sequence"/>
</dbReference>
<evidence type="ECO:0000313" key="2">
    <source>
        <dbReference type="Proteomes" id="UP000190092"/>
    </source>
</evidence>
<dbReference type="STRING" id="225324.SAMN02745126_02449"/>
<gene>
    <name evidence="1" type="ORF">SAMN02745126_02449</name>
</gene>
<dbReference type="InterPro" id="IPR009078">
    <property type="entry name" value="Ferritin-like_SF"/>
</dbReference>
<dbReference type="AlphaFoldDB" id="A0A1T4NV52"/>
<accession>A0A1T4NV52</accession>
<reference evidence="2" key="1">
    <citation type="submission" date="2017-02" db="EMBL/GenBank/DDBJ databases">
        <authorList>
            <person name="Varghese N."/>
            <person name="Submissions S."/>
        </authorList>
    </citation>
    <scope>NUCLEOTIDE SEQUENCE [LARGE SCALE GENOMIC DNA]</scope>
    <source>
        <strain evidence="2">ATCC 27094</strain>
    </source>
</reference>
<proteinExistence type="predicted"/>
<evidence type="ECO:0000313" key="1">
    <source>
        <dbReference type="EMBL" id="SJZ82618.1"/>
    </source>
</evidence>
<sequence>MKIGSQEHRDAFCRHFEQTYTEYDPHTLPWPELDEAALQRLRTVPFWAEVFYTERRAGAIVAAFTETVSDPVLKEALALQGREEARHADLIRVMIDKYGLDAPERPLEDISDNIDRRFKDFGFGECLDSFLGFGLFKIAWQSEFLPKEMLQIFETLMYEETRHIVFFVNWMAYTEAQRGWLSRTLLPVTSFHYYTRALRRMMGLAQRSKEMNDGKNFAATQVSMFLDGFNFRRFLEDCYSENSRRMGAFDPELLRPSFLPQLAETALKALRLWNTRSNLAPDSATSS</sequence>
<dbReference type="EMBL" id="FUWJ01000002">
    <property type="protein sequence ID" value="SJZ82618.1"/>
    <property type="molecule type" value="Genomic_DNA"/>
</dbReference>
<evidence type="ECO:0008006" key="3">
    <source>
        <dbReference type="Google" id="ProtNLM"/>
    </source>
</evidence>